<sequence>MNFKNEDYIAFTGDTGDFDLLQNDYKLSESALRFPNVNSILIPKKAQYNLRKHVSKPMLRTIDTNIDIAIEKCLVFLYNLASTYYTDDKWKSLSSKILHQQSRNADNTYIYTKIIDVLTTGTSTGAFIEVDSSYQVGMQSKKFRLTDTYLKAGLVEYIINDVGIIRTRNKIYYQQLCEAMANPICSNLIAMYPKIDLPTSEELLSIGKLLAKEGRTTKKGKILTMRNKHKDHYWLDVKNRSFVEDNIELFEFLTGRGFMIPSAGDFHSGGRVVDSFTLMPSWIREQITIEGKKLIECDYSALHPNIAINLYDGSLTYLTHQIIAERTGIHFDNVKIEHLSFFNMKWNDMIKSPLFDYYSRYDSDMLARIYHDKNEHGHKITSQKMFGVEVAIMTDVIRYLNDKGIFVLYVYDALLCDSKDFDLVAKTMNRIILEHGIRTNLKT</sequence>
<reference evidence="1 2" key="1">
    <citation type="submission" date="2019-01" db="EMBL/GenBank/DDBJ databases">
        <title>Flavobacterium sp. nov. isolated from arctic soil.</title>
        <authorList>
            <person name="Kim D.-U."/>
        </authorList>
    </citation>
    <scope>NUCLEOTIDE SEQUENCE [LARGE SCALE GENOMIC DNA]</scope>
    <source>
        <strain evidence="1 2">Kopri-42</strain>
    </source>
</reference>
<evidence type="ECO:0008006" key="3">
    <source>
        <dbReference type="Google" id="ProtNLM"/>
    </source>
</evidence>
<comment type="caution">
    <text evidence="1">The sequence shown here is derived from an EMBL/GenBank/DDBJ whole genome shotgun (WGS) entry which is preliminary data.</text>
</comment>
<name>A0A482U132_9FLAO</name>
<dbReference type="Proteomes" id="UP000253235">
    <property type="component" value="Unassembled WGS sequence"/>
</dbReference>
<dbReference type="AlphaFoldDB" id="A0A482U132"/>
<organism evidence="1 2">
    <name type="scientific">Flavobacterium petrolei</name>
    <dbReference type="NCBI Taxonomy" id="2259594"/>
    <lineage>
        <taxon>Bacteria</taxon>
        <taxon>Pseudomonadati</taxon>
        <taxon>Bacteroidota</taxon>
        <taxon>Flavobacteriia</taxon>
        <taxon>Flavobacteriales</taxon>
        <taxon>Flavobacteriaceae</taxon>
        <taxon>Flavobacterium</taxon>
    </lineage>
</organism>
<gene>
    <name evidence="1" type="ORF">DR871_005125</name>
</gene>
<dbReference type="RefSeq" id="WP_113664559.1">
    <property type="nucleotide sequence ID" value="NZ_QNVY02000001.1"/>
</dbReference>
<proteinExistence type="predicted"/>
<keyword evidence="2" id="KW-1185">Reference proteome</keyword>
<dbReference type="OrthoDB" id="1327430at2"/>
<evidence type="ECO:0000313" key="1">
    <source>
        <dbReference type="EMBL" id="RYJ53436.1"/>
    </source>
</evidence>
<protein>
    <recommendedName>
        <fullName evidence="3">DNA-directed DNA polymerase family A palm domain-containing protein</fullName>
    </recommendedName>
</protein>
<dbReference type="EMBL" id="QNVY02000001">
    <property type="protein sequence ID" value="RYJ53436.1"/>
    <property type="molecule type" value="Genomic_DNA"/>
</dbReference>
<evidence type="ECO:0000313" key="2">
    <source>
        <dbReference type="Proteomes" id="UP000253235"/>
    </source>
</evidence>
<accession>A0A482U132</accession>